<evidence type="ECO:0000256" key="8">
    <source>
        <dbReference type="SAM" id="MobiDB-lite"/>
    </source>
</evidence>
<comment type="caution">
    <text evidence="7">Lacks conserved residue(s) required for the propagation of feature annotation.</text>
</comment>
<feature type="transmembrane region" description="Helical" evidence="7">
    <location>
        <begin position="496"/>
        <end position="513"/>
    </location>
</feature>
<evidence type="ECO:0000256" key="4">
    <source>
        <dbReference type="ARBA" id="ARBA00022824"/>
    </source>
</evidence>
<dbReference type="EMBL" id="QGKW02002005">
    <property type="protein sequence ID" value="KAF2541361.1"/>
    <property type="molecule type" value="Genomic_DNA"/>
</dbReference>
<gene>
    <name evidence="10" type="ORF">F2Q68_00033009</name>
</gene>
<evidence type="ECO:0000256" key="7">
    <source>
        <dbReference type="RuleBase" id="RU363132"/>
    </source>
</evidence>
<comment type="caution">
    <text evidence="10">The sequence shown here is derived from an EMBL/GenBank/DDBJ whole genome shotgun (WGS) entry which is preliminary data.</text>
</comment>
<keyword evidence="4 7" id="KW-0256">Endoplasmic reticulum</keyword>
<feature type="transmembrane region" description="Helical" evidence="7">
    <location>
        <begin position="147"/>
        <end position="164"/>
    </location>
</feature>
<keyword evidence="6 7" id="KW-0472">Membrane</keyword>
<evidence type="ECO:0000256" key="1">
    <source>
        <dbReference type="ARBA" id="ARBA00004477"/>
    </source>
</evidence>
<dbReference type="Pfam" id="PF03151">
    <property type="entry name" value="TPT"/>
    <property type="match status" value="2"/>
</dbReference>
<feature type="transmembrane region" description="Helical" evidence="7">
    <location>
        <begin position="93"/>
        <end position="114"/>
    </location>
</feature>
<evidence type="ECO:0000313" key="11">
    <source>
        <dbReference type="Proteomes" id="UP000712281"/>
    </source>
</evidence>
<feature type="transmembrane region" description="Helical" evidence="7">
    <location>
        <begin position="208"/>
        <end position="226"/>
    </location>
</feature>
<feature type="transmembrane region" description="Helical" evidence="7">
    <location>
        <begin position="246"/>
        <end position="266"/>
    </location>
</feature>
<feature type="transmembrane region" description="Helical" evidence="7">
    <location>
        <begin position="415"/>
        <end position="434"/>
    </location>
</feature>
<proteinExistence type="predicted"/>
<evidence type="ECO:0000313" key="10">
    <source>
        <dbReference type="EMBL" id="KAF2541361.1"/>
    </source>
</evidence>
<feature type="transmembrane region" description="Helical" evidence="7">
    <location>
        <begin position="743"/>
        <end position="758"/>
    </location>
</feature>
<dbReference type="InterPro" id="IPR003388">
    <property type="entry name" value="Reticulon"/>
</dbReference>
<feature type="transmembrane region" description="Helical" evidence="7">
    <location>
        <begin position="519"/>
        <end position="536"/>
    </location>
</feature>
<keyword evidence="3 7" id="KW-0812">Transmembrane</keyword>
<feature type="region of interest" description="Disordered" evidence="8">
    <location>
        <begin position="1"/>
        <end position="21"/>
    </location>
</feature>
<sequence>MNNKKNPDQKPEMPPSSSSPKKQTLFISSLILLWYTSNIGVLLLNKFLLSNYGFKFPIFLTMCHMSACAILSYVSIVFLKLVPLQHLKSRSQFMKVATLSIVFCASVVGGNVSLRYLPVSFNQAVGATTPFFTALFAYLMTFKREAWVTYGALVPVVTGVVIASGGEPGFHWFGFIMCISATAARAFKSVLQGILLSSEGEKLNSMNLMLYMSPIAVIALLPVTIVMEPDVMSVTLSLARQHQYMWILLLVNSVMAYSANLLNFLVTKHTSALTLQVLGNAKGAVAVVISILLFRNPVTVMGIGGYSITVLGVVAYGETKRRIMHEKNIAEDVINDFVDNFTETVQKKKNVSFFEQDDTVSSRFNRMFGREKPIHHVLGGGKSADVLLWRNKKISASVLMGATAIWVLFEWINFHFLSLVCYGLLLGMIVQFVWSNASGALNRSSSQSGVPRLVLPKDFFAGVGVTVGTEVNRGLMFLQDLACRGSLKQFLMREAWVTYGALVPVVTGVVIASGGEPGFHWFGFIMCISATAARAFKSVLQGILLSSEGEKLNSMNLMLYMSPIAVIALLPVTIVMEPDVMSVTLSLARQHQYMWILLLVNSVMAYSANLLNFLVTKHTSALTLQVLGNAKGAVAVVISILLFRNPVTVMGIGGYSITVLGVVAYGETKRRIMHEKNIVEDVINDFVDNFTETVQKKKSVSFFEQEETVSSRFNRMFGREKPIHHVLGGGKSADVLLWRNKKISASFLMGATAIWVLFEWINFHFLSLVCYGLLLGMIVQFVWSNASGALNRSSQSGVPRLVLPKDFFAGVGVTVGTEVNRGLMFLQDLACRGSLKQFLMVLLHYHDVGHVCV</sequence>
<feature type="transmembrane region" description="Helical" evidence="7">
    <location>
        <begin position="56"/>
        <end position="81"/>
    </location>
</feature>
<feature type="domain" description="Reticulon" evidence="9">
    <location>
        <begin position="732"/>
        <end position="843"/>
    </location>
</feature>
<feature type="transmembrane region" description="Helical" evidence="7">
    <location>
        <begin position="557"/>
        <end position="575"/>
    </location>
</feature>
<feature type="transmembrane region" description="Helical" evidence="7">
    <location>
        <begin position="394"/>
        <end position="409"/>
    </location>
</feature>
<evidence type="ECO:0000256" key="6">
    <source>
        <dbReference type="ARBA" id="ARBA00023136"/>
    </source>
</evidence>
<dbReference type="AlphaFoldDB" id="A0A8S9G6X4"/>
<dbReference type="InterPro" id="IPR050186">
    <property type="entry name" value="TPT_transporter"/>
</dbReference>
<reference evidence="10" key="1">
    <citation type="submission" date="2019-12" db="EMBL/GenBank/DDBJ databases">
        <title>Genome sequencing and annotation of Brassica cretica.</title>
        <authorList>
            <person name="Studholme D.J."/>
            <person name="Sarris P.F."/>
        </authorList>
    </citation>
    <scope>NUCLEOTIDE SEQUENCE</scope>
    <source>
        <strain evidence="10">PFS-001/15</strain>
        <tissue evidence="10">Leaf</tissue>
    </source>
</reference>
<feature type="transmembrane region" description="Helical" evidence="7">
    <location>
        <begin position="120"/>
        <end position="140"/>
    </location>
</feature>
<keyword evidence="5 7" id="KW-1133">Transmembrane helix</keyword>
<organism evidence="10 11">
    <name type="scientific">Brassica cretica</name>
    <name type="common">Mustard</name>
    <dbReference type="NCBI Taxonomy" id="69181"/>
    <lineage>
        <taxon>Eukaryota</taxon>
        <taxon>Viridiplantae</taxon>
        <taxon>Streptophyta</taxon>
        <taxon>Embryophyta</taxon>
        <taxon>Tracheophyta</taxon>
        <taxon>Spermatophyta</taxon>
        <taxon>Magnoliopsida</taxon>
        <taxon>eudicotyledons</taxon>
        <taxon>Gunneridae</taxon>
        <taxon>Pentapetalae</taxon>
        <taxon>rosids</taxon>
        <taxon>malvids</taxon>
        <taxon>Brassicales</taxon>
        <taxon>Brassicaceae</taxon>
        <taxon>Brassiceae</taxon>
        <taxon>Brassica</taxon>
    </lineage>
</organism>
<dbReference type="Proteomes" id="UP000712281">
    <property type="component" value="Unassembled WGS sequence"/>
</dbReference>
<feature type="transmembrane region" description="Helical" evidence="7">
    <location>
        <begin position="300"/>
        <end position="317"/>
    </location>
</feature>
<feature type="transmembrane region" description="Helical" evidence="7">
    <location>
        <begin position="649"/>
        <end position="666"/>
    </location>
</feature>
<comment type="subcellular location">
    <subcellularLocation>
        <location evidence="1 7">Endoplasmic reticulum membrane</location>
        <topology evidence="1 7">Multi-pass membrane protein</topology>
    </subcellularLocation>
</comment>
<name>A0A8S9G6X4_BRACR</name>
<feature type="compositionally biased region" description="Basic and acidic residues" evidence="8">
    <location>
        <begin position="1"/>
        <end position="11"/>
    </location>
</feature>
<evidence type="ECO:0000256" key="5">
    <source>
        <dbReference type="ARBA" id="ARBA00022989"/>
    </source>
</evidence>
<dbReference type="PROSITE" id="PS50845">
    <property type="entry name" value="RETICULON"/>
    <property type="match status" value="2"/>
</dbReference>
<feature type="transmembrane region" description="Helical" evidence="7">
    <location>
        <begin position="622"/>
        <end position="643"/>
    </location>
</feature>
<keyword evidence="2" id="KW-0813">Transport</keyword>
<feature type="transmembrane region" description="Helical" evidence="7">
    <location>
        <begin position="25"/>
        <end position="44"/>
    </location>
</feature>
<feature type="transmembrane region" description="Helical" evidence="7">
    <location>
        <begin position="595"/>
        <end position="615"/>
    </location>
</feature>
<evidence type="ECO:0000256" key="2">
    <source>
        <dbReference type="ARBA" id="ARBA00022448"/>
    </source>
</evidence>
<dbReference type="Pfam" id="PF02453">
    <property type="entry name" value="Reticulon"/>
    <property type="match status" value="2"/>
</dbReference>
<evidence type="ECO:0000256" key="3">
    <source>
        <dbReference type="ARBA" id="ARBA00022692"/>
    </source>
</evidence>
<dbReference type="PANTHER" id="PTHR11132">
    <property type="entry name" value="SOLUTE CARRIER FAMILY 35"/>
    <property type="match status" value="1"/>
</dbReference>
<dbReference type="InterPro" id="IPR004853">
    <property type="entry name" value="Sugar_P_trans_dom"/>
</dbReference>
<feature type="transmembrane region" description="Helical" evidence="7">
    <location>
        <begin position="170"/>
        <end position="187"/>
    </location>
</feature>
<feature type="transmembrane region" description="Helical" evidence="7">
    <location>
        <begin position="273"/>
        <end position="294"/>
    </location>
</feature>
<protein>
    <recommendedName>
        <fullName evidence="7">Reticulon-like protein</fullName>
    </recommendedName>
</protein>
<feature type="transmembrane region" description="Helical" evidence="7">
    <location>
        <begin position="764"/>
        <end position="783"/>
    </location>
</feature>
<evidence type="ECO:0000259" key="9">
    <source>
        <dbReference type="PROSITE" id="PS50845"/>
    </source>
</evidence>
<feature type="domain" description="Reticulon" evidence="9">
    <location>
        <begin position="383"/>
        <end position="492"/>
    </location>
</feature>
<dbReference type="GO" id="GO:0005789">
    <property type="term" value="C:endoplasmic reticulum membrane"/>
    <property type="evidence" value="ECO:0007669"/>
    <property type="project" value="UniProtKB-SubCell"/>
</dbReference>
<accession>A0A8S9G6X4</accession>